<dbReference type="CDD" id="cd00160">
    <property type="entry name" value="RhoGEF"/>
    <property type="match status" value="1"/>
</dbReference>
<dbReference type="InterPro" id="IPR005828">
    <property type="entry name" value="MFS_sugar_transport-like"/>
</dbReference>
<reference evidence="9 10" key="1">
    <citation type="journal article" date="2023" name="BMC Biol.">
        <title>The compact genome of the sponge Oopsacas minuta (Hexactinellida) is lacking key metazoan core genes.</title>
        <authorList>
            <person name="Santini S."/>
            <person name="Schenkelaars Q."/>
            <person name="Jourda C."/>
            <person name="Duchesne M."/>
            <person name="Belahbib H."/>
            <person name="Rocher C."/>
            <person name="Selva M."/>
            <person name="Riesgo A."/>
            <person name="Vervoort M."/>
            <person name="Leys S.P."/>
            <person name="Kodjabachian L."/>
            <person name="Le Bivic A."/>
            <person name="Borchiellini C."/>
            <person name="Claverie J.M."/>
            <person name="Renard E."/>
        </authorList>
    </citation>
    <scope>NUCLEOTIDE SEQUENCE [LARGE SCALE GENOMIC DNA]</scope>
    <source>
        <strain evidence="9">SPO-2</strain>
    </source>
</reference>
<name>A0AAV7JDW3_9METZ</name>
<dbReference type="AlphaFoldDB" id="A0AAV7JDW3"/>
<dbReference type="PROSITE" id="PS50010">
    <property type="entry name" value="DH_2"/>
    <property type="match status" value="1"/>
</dbReference>
<dbReference type="EMBL" id="JAKMXF010000354">
    <property type="protein sequence ID" value="KAI6646736.1"/>
    <property type="molecule type" value="Genomic_DNA"/>
</dbReference>
<dbReference type="PROSITE" id="PS50106">
    <property type="entry name" value="PDZ"/>
    <property type="match status" value="1"/>
</dbReference>
<keyword evidence="3 5" id="KW-1133">Transmembrane helix</keyword>
<dbReference type="SMART" id="SM00325">
    <property type="entry name" value="RhoGEF"/>
    <property type="match status" value="1"/>
</dbReference>
<keyword evidence="4 5" id="KW-0472">Membrane</keyword>
<dbReference type="SMART" id="SM00228">
    <property type="entry name" value="PDZ"/>
    <property type="match status" value="1"/>
</dbReference>
<protein>
    <submittedName>
        <fullName evidence="9">Protein still life, isoforms C/SIF type 2</fullName>
    </submittedName>
</protein>
<dbReference type="GO" id="GO:0016020">
    <property type="term" value="C:membrane"/>
    <property type="evidence" value="ECO:0007669"/>
    <property type="project" value="UniProtKB-SubCell"/>
</dbReference>
<dbReference type="InterPro" id="IPR005829">
    <property type="entry name" value="Sugar_transporter_CS"/>
</dbReference>
<dbReference type="InterPro" id="IPR036034">
    <property type="entry name" value="PDZ_sf"/>
</dbReference>
<accession>A0AAV7JDW3</accession>
<evidence type="ECO:0000256" key="4">
    <source>
        <dbReference type="ARBA" id="ARBA00023136"/>
    </source>
</evidence>
<feature type="domain" description="PDZ" evidence="7">
    <location>
        <begin position="539"/>
        <end position="626"/>
    </location>
</feature>
<feature type="domain" description="DH" evidence="6">
    <location>
        <begin position="726"/>
        <end position="912"/>
    </location>
</feature>
<dbReference type="SUPFAM" id="SSF48065">
    <property type="entry name" value="DBL homology domain (DH-domain)"/>
    <property type="match status" value="1"/>
</dbReference>
<proteinExistence type="predicted"/>
<dbReference type="Pfam" id="PF00595">
    <property type="entry name" value="PDZ"/>
    <property type="match status" value="1"/>
</dbReference>
<dbReference type="SUPFAM" id="SSF50156">
    <property type="entry name" value="PDZ domain-like"/>
    <property type="match status" value="1"/>
</dbReference>
<comment type="subcellular location">
    <subcellularLocation>
        <location evidence="1">Membrane</location>
        <topology evidence="1">Multi-pass membrane protein</topology>
    </subcellularLocation>
</comment>
<dbReference type="InterPro" id="IPR035899">
    <property type="entry name" value="DBL_dom_sf"/>
</dbReference>
<dbReference type="Pfam" id="PF00621">
    <property type="entry name" value="RhoGEF"/>
    <property type="match status" value="1"/>
</dbReference>
<evidence type="ECO:0000256" key="5">
    <source>
        <dbReference type="SAM" id="Phobius"/>
    </source>
</evidence>
<evidence type="ECO:0000313" key="10">
    <source>
        <dbReference type="Proteomes" id="UP001165289"/>
    </source>
</evidence>
<evidence type="ECO:0000313" key="9">
    <source>
        <dbReference type="EMBL" id="KAI6646736.1"/>
    </source>
</evidence>
<evidence type="ECO:0000256" key="1">
    <source>
        <dbReference type="ARBA" id="ARBA00004141"/>
    </source>
</evidence>
<feature type="transmembrane region" description="Helical" evidence="5">
    <location>
        <begin position="86"/>
        <end position="106"/>
    </location>
</feature>
<evidence type="ECO:0000256" key="3">
    <source>
        <dbReference type="ARBA" id="ARBA00022989"/>
    </source>
</evidence>
<dbReference type="Proteomes" id="UP001165289">
    <property type="component" value="Unassembled WGS sequence"/>
</dbReference>
<keyword evidence="10" id="KW-1185">Reference proteome</keyword>
<evidence type="ECO:0000259" key="7">
    <source>
        <dbReference type="PROSITE" id="PS50106"/>
    </source>
</evidence>
<feature type="transmembrane region" description="Helical" evidence="5">
    <location>
        <begin position="293"/>
        <end position="313"/>
    </location>
</feature>
<dbReference type="PROSITE" id="PS00216">
    <property type="entry name" value="SUGAR_TRANSPORT_1"/>
    <property type="match status" value="1"/>
</dbReference>
<dbReference type="InterPro" id="IPR003663">
    <property type="entry name" value="Sugar/inositol_transpt"/>
</dbReference>
<evidence type="ECO:0000256" key="2">
    <source>
        <dbReference type="ARBA" id="ARBA00022692"/>
    </source>
</evidence>
<feature type="domain" description="Major facilitator superfamily (MFS) profile" evidence="8">
    <location>
        <begin position="21"/>
        <end position="449"/>
    </location>
</feature>
<keyword evidence="2 5" id="KW-0812">Transmembrane</keyword>
<evidence type="ECO:0000259" key="8">
    <source>
        <dbReference type="PROSITE" id="PS50850"/>
    </source>
</evidence>
<dbReference type="Pfam" id="PF00083">
    <property type="entry name" value="Sugar_tr"/>
    <property type="match status" value="1"/>
</dbReference>
<gene>
    <name evidence="9" type="ORF">LOD99_12856</name>
</gene>
<dbReference type="GO" id="GO:0005085">
    <property type="term" value="F:guanyl-nucleotide exchange factor activity"/>
    <property type="evidence" value="ECO:0007669"/>
    <property type="project" value="InterPro"/>
</dbReference>
<dbReference type="InterPro" id="IPR050549">
    <property type="entry name" value="MFS_Trehalose_Transporter"/>
</dbReference>
<dbReference type="Gene3D" id="1.20.900.10">
    <property type="entry name" value="Dbl homology (DH) domain"/>
    <property type="match status" value="1"/>
</dbReference>
<dbReference type="InterPro" id="IPR000219">
    <property type="entry name" value="DH_dom"/>
</dbReference>
<dbReference type="Gene3D" id="1.20.1250.20">
    <property type="entry name" value="MFS general substrate transporter like domains"/>
    <property type="match status" value="1"/>
</dbReference>
<dbReference type="Gene3D" id="2.30.42.10">
    <property type="match status" value="1"/>
</dbReference>
<dbReference type="PANTHER" id="PTHR48021">
    <property type="match status" value="1"/>
</dbReference>
<feature type="transmembrane region" description="Helical" evidence="5">
    <location>
        <begin position="172"/>
        <end position="198"/>
    </location>
</feature>
<dbReference type="InterPro" id="IPR036259">
    <property type="entry name" value="MFS_trans_sf"/>
</dbReference>
<organism evidence="9 10">
    <name type="scientific">Oopsacas minuta</name>
    <dbReference type="NCBI Taxonomy" id="111878"/>
    <lineage>
        <taxon>Eukaryota</taxon>
        <taxon>Metazoa</taxon>
        <taxon>Porifera</taxon>
        <taxon>Hexactinellida</taxon>
        <taxon>Hexasterophora</taxon>
        <taxon>Lyssacinosida</taxon>
        <taxon>Leucopsacidae</taxon>
        <taxon>Oopsacas</taxon>
    </lineage>
</organism>
<dbReference type="GO" id="GO:0022857">
    <property type="term" value="F:transmembrane transporter activity"/>
    <property type="evidence" value="ECO:0007669"/>
    <property type="project" value="InterPro"/>
</dbReference>
<dbReference type="PANTHER" id="PTHR48021:SF1">
    <property type="entry name" value="GH07001P-RELATED"/>
    <property type="match status" value="1"/>
</dbReference>
<evidence type="ECO:0000259" key="6">
    <source>
        <dbReference type="PROSITE" id="PS50010"/>
    </source>
</evidence>
<dbReference type="PRINTS" id="PR00171">
    <property type="entry name" value="SUGRTRNSPORT"/>
</dbReference>
<feature type="transmembrane region" description="Helical" evidence="5">
    <location>
        <begin position="250"/>
        <end position="273"/>
    </location>
</feature>
<dbReference type="InterPro" id="IPR001478">
    <property type="entry name" value="PDZ"/>
</dbReference>
<feature type="transmembrane region" description="Helical" evidence="5">
    <location>
        <begin position="20"/>
        <end position="39"/>
    </location>
</feature>
<feature type="transmembrane region" description="Helical" evidence="5">
    <location>
        <begin position="320"/>
        <end position="342"/>
    </location>
</feature>
<sequence length="1077" mass="121107">MIKYLKSQSLWQDSSWEVLLVTLIANLSTFKLGFGLGYSSPTSLEFLQSGLLSLYTFPIFSSIYALGVGIGCVCVVPFLKVFGRKLVLILSTLISTGSYLIIASSSGATQLIIGRVIAGISAGLCFTTVPIYIGEVSHFKVKGFFAGFFGLSLRFGTLSAYIFGLFLSFRWLALITVFIDVLYTPSLMFICYSPTWLISRRLHKRGVSVLVRLGRSEEDAVSEGEEVEKVLTQRAFTGIKERLLSLFQKYHFKALAIGLTYMIFEPMTGTDVIDAYATRILSETNFILSNPKTASLFFPLFAIAANLILLALVDRVGRKVLTIISGAGIILCLFAMSIYVYVTDGILSTDVNTTSDGYLGVLPVVSLAGVRFLHGLGWGSVGFILLGELFPLKEHSNRLSQVQTPAKRKKLKNILELLPSTPSDINFTINNNVATLETVSASRPARKERVYRPASRDSPRSVEIKYPDGEVSVIVITHSSLILDVLLHSCINKNIDPQDYYIQINHSENTTEYSFPSEHEYFRDHTIYSLELCSKAIHIIDLYPVDEVELGFSIEVLEKNIYGKFTRSFIVSDVIRGGQADIFGLCLGDEILSINSTSTHSISLEAVYSLLGQESVRIEFRTKRRRLPYSVEEIELINTLICPAPPASTSRLSTHEIGPLVIPNPKHLSFMSIRELSELEDPDQDYEEGDLLHTLMTDSQELNYSVRLWDIGSPLEEGSLPPHLSRLTQCCNELLFTEKEFISALGLLTERYLKSLQHESFVSQSEITCLCEKTQQILARQNDLFSQLQTALGSQKDDSTATNLILKISNLFIQHSHNFRLFSIFCTSYRNAQELINTDSEEVLAFFGARNPHNKHELRFDSLLALPIQRILRYPLFLRNMRDSVSKGSEEYKSISNAIQIMDRVAGYIDEIQYMSEKFSSLFNGILTDSGLRKVGVHVDIAELKHKFDVTWLNPTEETGKWKKKGDGPEMTLFLLPRLLIVISYDNKFKLKLSKHGIVEYKELDDLVHYKLALLLFYCTFKDFPDSDGVSNMVSIGSQGIEQKVNLIIKCKSRPEKARLIREFKCAIEKVRSLQNS</sequence>
<dbReference type="InterPro" id="IPR020846">
    <property type="entry name" value="MFS_dom"/>
</dbReference>
<feature type="transmembrane region" description="Helical" evidence="5">
    <location>
        <begin position="59"/>
        <end position="79"/>
    </location>
</feature>
<dbReference type="SUPFAM" id="SSF103473">
    <property type="entry name" value="MFS general substrate transporter"/>
    <property type="match status" value="1"/>
</dbReference>
<feature type="transmembrane region" description="Helical" evidence="5">
    <location>
        <begin position="145"/>
        <end position="166"/>
    </location>
</feature>
<dbReference type="CDD" id="cd00136">
    <property type="entry name" value="PDZ_canonical"/>
    <property type="match status" value="1"/>
</dbReference>
<feature type="transmembrane region" description="Helical" evidence="5">
    <location>
        <begin position="112"/>
        <end position="133"/>
    </location>
</feature>
<comment type="caution">
    <text evidence="9">The sequence shown here is derived from an EMBL/GenBank/DDBJ whole genome shotgun (WGS) entry which is preliminary data.</text>
</comment>
<dbReference type="PROSITE" id="PS00217">
    <property type="entry name" value="SUGAR_TRANSPORT_2"/>
    <property type="match status" value="1"/>
</dbReference>
<dbReference type="PROSITE" id="PS50850">
    <property type="entry name" value="MFS"/>
    <property type="match status" value="1"/>
</dbReference>